<dbReference type="PANTHER" id="PTHR15600:SF42">
    <property type="entry name" value="SACSIN"/>
    <property type="match status" value="1"/>
</dbReference>
<dbReference type="EMBL" id="CAJNOK010008499">
    <property type="protein sequence ID" value="CAF1065175.1"/>
    <property type="molecule type" value="Genomic_DNA"/>
</dbReference>
<dbReference type="SUPFAM" id="SSF55874">
    <property type="entry name" value="ATPase domain of HSP90 chaperone/DNA topoisomerase II/histidine kinase"/>
    <property type="match status" value="1"/>
</dbReference>
<dbReference type="Proteomes" id="UP000677228">
    <property type="component" value="Unassembled WGS sequence"/>
</dbReference>
<protein>
    <recommendedName>
        <fullName evidence="1">Sacsin/Nov domain-containing protein</fullName>
    </recommendedName>
</protein>
<dbReference type="AlphaFoldDB" id="A0A8S2E1S6"/>
<dbReference type="InterPro" id="IPR036890">
    <property type="entry name" value="HATPase_C_sf"/>
</dbReference>
<name>A0A8S2E1S6_9BILA</name>
<dbReference type="NCBIfam" id="NF047352">
    <property type="entry name" value="P_loop_sacsin"/>
    <property type="match status" value="1"/>
</dbReference>
<feature type="domain" description="Sacsin/Nov" evidence="1">
    <location>
        <begin position="16"/>
        <end position="252"/>
    </location>
</feature>
<sequence>STMQEDEEDFGQKDPPLYKCIQGILRRYPQGGQILKELIQNAEDANATLVQFYIDRNTYPTKSLLHPGLAVFQGPALLCYNNQVFEKSDWQNIQNIEESAKSENALKIGKFGLGFKSVYHLTDLPSVVSGSSIGFLDPHGSYFSTSLHPTRGRRIEFLKNRDAIIKSLDQFKPYINKVAGLDFTRSFPGTLFRFPFRNADACKTTKLFTQTPGPISEEDIQNLVKGFLDDLKYNILFLRNIRLIELYEIGPKLRDHKRLACISVERSTDIESRSLMQSKIIQRCGLIDEKMFSADDIEQQHEIILKEEGCDSSISVPRAGASTPFQAHMKGADQQLT</sequence>
<evidence type="ECO:0000313" key="3">
    <source>
        <dbReference type="EMBL" id="CAF3830247.1"/>
    </source>
</evidence>
<evidence type="ECO:0000313" key="4">
    <source>
        <dbReference type="Proteomes" id="UP000677228"/>
    </source>
</evidence>
<comment type="caution">
    <text evidence="2">The sequence shown here is derived from an EMBL/GenBank/DDBJ whole genome shotgun (WGS) entry which is preliminary data.</text>
</comment>
<dbReference type="PANTHER" id="PTHR15600">
    <property type="entry name" value="SACSIN"/>
    <property type="match status" value="1"/>
</dbReference>
<gene>
    <name evidence="2" type="ORF">OVA965_LOCUS17619</name>
    <name evidence="3" type="ORF">TMI583_LOCUS17629</name>
</gene>
<dbReference type="InterPro" id="IPR052972">
    <property type="entry name" value="Sacsin_chaperone_reg"/>
</dbReference>
<evidence type="ECO:0000313" key="2">
    <source>
        <dbReference type="EMBL" id="CAF1065175.1"/>
    </source>
</evidence>
<feature type="non-terminal residue" evidence="2">
    <location>
        <position position="1"/>
    </location>
</feature>
<dbReference type="Pfam" id="PF25794">
    <property type="entry name" value="SACS"/>
    <property type="match status" value="1"/>
</dbReference>
<dbReference type="GO" id="GO:0030544">
    <property type="term" value="F:Hsp70 protein binding"/>
    <property type="evidence" value="ECO:0007669"/>
    <property type="project" value="TreeGrafter"/>
</dbReference>
<dbReference type="InterPro" id="IPR058210">
    <property type="entry name" value="SACS/Nov_dom"/>
</dbReference>
<dbReference type="Proteomes" id="UP000682733">
    <property type="component" value="Unassembled WGS sequence"/>
</dbReference>
<evidence type="ECO:0000259" key="1">
    <source>
        <dbReference type="Pfam" id="PF25794"/>
    </source>
</evidence>
<reference evidence="2" key="1">
    <citation type="submission" date="2021-02" db="EMBL/GenBank/DDBJ databases">
        <authorList>
            <person name="Nowell W R."/>
        </authorList>
    </citation>
    <scope>NUCLEOTIDE SEQUENCE</scope>
</reference>
<accession>A0A8S2E1S6</accession>
<organism evidence="2 4">
    <name type="scientific">Didymodactylos carnosus</name>
    <dbReference type="NCBI Taxonomy" id="1234261"/>
    <lineage>
        <taxon>Eukaryota</taxon>
        <taxon>Metazoa</taxon>
        <taxon>Spiralia</taxon>
        <taxon>Gnathifera</taxon>
        <taxon>Rotifera</taxon>
        <taxon>Eurotatoria</taxon>
        <taxon>Bdelloidea</taxon>
        <taxon>Philodinida</taxon>
        <taxon>Philodinidae</taxon>
        <taxon>Didymodactylos</taxon>
    </lineage>
</organism>
<dbReference type="EMBL" id="CAJOBA010008513">
    <property type="protein sequence ID" value="CAF3830247.1"/>
    <property type="molecule type" value="Genomic_DNA"/>
</dbReference>
<proteinExistence type="predicted"/>